<name>A0A4Q2VPY1_FUSOX</name>
<dbReference type="AlphaFoldDB" id="A0A4Q2VPY1"/>
<dbReference type="EMBL" id="MQTW01000061">
    <property type="protein sequence ID" value="RYC88575.1"/>
    <property type="molecule type" value="Genomic_DNA"/>
</dbReference>
<protein>
    <submittedName>
        <fullName evidence="1">Uncharacterized protein</fullName>
    </submittedName>
</protein>
<gene>
    <name evidence="1" type="ORF">BFJ63_vAg8636</name>
</gene>
<reference evidence="1 2" key="1">
    <citation type="submission" date="2016-12" db="EMBL/GenBank/DDBJ databases">
        <title>Draft genome sequence of Fusarium oxysporum causing rot on Narcissus.</title>
        <authorList>
            <person name="Armitage A.D."/>
            <person name="Taylor A."/>
            <person name="Clarkson J.P."/>
            <person name="Harrison R.J."/>
            <person name="Jackson A.C."/>
        </authorList>
    </citation>
    <scope>NUCLEOTIDE SEQUENCE [LARGE SCALE GENOMIC DNA]</scope>
    <source>
        <strain evidence="1 2">N139</strain>
    </source>
</reference>
<proteinExistence type="predicted"/>
<evidence type="ECO:0000313" key="2">
    <source>
        <dbReference type="Proteomes" id="UP000290540"/>
    </source>
</evidence>
<sequence>MDGSLAACNLLIEIVVGARPCVILICPRDSVLGWSSDATE</sequence>
<dbReference type="Proteomes" id="UP000290540">
    <property type="component" value="Unassembled WGS sequence"/>
</dbReference>
<accession>A0A4Q2VPY1</accession>
<comment type="caution">
    <text evidence="1">The sequence shown here is derived from an EMBL/GenBank/DDBJ whole genome shotgun (WGS) entry which is preliminary data.</text>
</comment>
<evidence type="ECO:0000313" key="1">
    <source>
        <dbReference type="EMBL" id="RYC88575.1"/>
    </source>
</evidence>
<organism evidence="1 2">
    <name type="scientific">Fusarium oxysporum f. sp. narcissi</name>
    <dbReference type="NCBI Taxonomy" id="451672"/>
    <lineage>
        <taxon>Eukaryota</taxon>
        <taxon>Fungi</taxon>
        <taxon>Dikarya</taxon>
        <taxon>Ascomycota</taxon>
        <taxon>Pezizomycotina</taxon>
        <taxon>Sordariomycetes</taxon>
        <taxon>Hypocreomycetidae</taxon>
        <taxon>Hypocreales</taxon>
        <taxon>Nectriaceae</taxon>
        <taxon>Fusarium</taxon>
        <taxon>Fusarium oxysporum species complex</taxon>
    </lineage>
</organism>